<dbReference type="AlphaFoldDB" id="B7GQY2"/>
<dbReference type="KEGG" id="bln:Blon_1122"/>
<evidence type="ECO:0000313" key="3">
    <source>
        <dbReference type="Proteomes" id="UP000001360"/>
    </source>
</evidence>
<evidence type="ECO:0000256" key="1">
    <source>
        <dbReference type="SAM" id="MobiDB-lite"/>
    </source>
</evidence>
<accession>B7GQY2</accession>
<dbReference type="Proteomes" id="UP000001360">
    <property type="component" value="Chromosome"/>
</dbReference>
<evidence type="ECO:0008006" key="4">
    <source>
        <dbReference type="Google" id="ProtNLM"/>
    </source>
</evidence>
<sequence>MPVGPPRLAYGRGLTGHAGIARQGVNTDTLSRIRISPKPPTTPRSHEGTPMSLRRCSYHNCPQLIPVGTRYCPTHSHQHEHERGTAAQRGYGKAHQTGRARWQALINQGIVPICPRCKQPITRDQQWDLGHNDKRNGYNGPEHMSCNRKAGAINSNRMREHWNR</sequence>
<feature type="region of interest" description="Disordered" evidence="1">
    <location>
        <begin position="75"/>
        <end position="95"/>
    </location>
</feature>
<gene>
    <name evidence="2" type="ordered locus">Blon_1122</name>
</gene>
<evidence type="ECO:0000313" key="2">
    <source>
        <dbReference type="EMBL" id="ACJ52212.1"/>
    </source>
</evidence>
<proteinExistence type="predicted"/>
<protein>
    <recommendedName>
        <fullName evidence="4">HNH endonuclease</fullName>
    </recommendedName>
</protein>
<dbReference type="EMBL" id="CP001095">
    <property type="protein sequence ID" value="ACJ52212.1"/>
    <property type="molecule type" value="Genomic_DNA"/>
</dbReference>
<name>B7GQY2_BIFLS</name>
<reference evidence="2 3" key="1">
    <citation type="journal article" date="2008" name="Proc. Natl. Acad. Sci. U.S.A.">
        <title>The genome sequence of Bifidobacterium longum subsp. infantis reveals adaptations for milk utilization within the infant microbiome.</title>
        <authorList>
            <person name="Sela D.A."/>
            <person name="Chapman J."/>
            <person name="Adeuya A."/>
            <person name="Kim J.H."/>
            <person name="Chen F."/>
            <person name="Whitehead T.R."/>
            <person name="Lapidus A."/>
            <person name="Rokhsar D.S."/>
            <person name="Lebrilla C.B."/>
            <person name="German J.B."/>
            <person name="Price N.P."/>
            <person name="Richardson P.M."/>
            <person name="Mills D.A."/>
        </authorList>
    </citation>
    <scope>NUCLEOTIDE SEQUENCE [LARGE SCALE GENOMIC DNA]</scope>
    <source>
        <strain evidence="3">ATCC 15697 / DSM 20088 / JCM 1222 / NCTC 11817 / S12 [JGI]</strain>
    </source>
</reference>
<organism evidence="2 3">
    <name type="scientific">Bifidobacterium longum subsp. infantis (strain ATCC 15697 / DSM 20088 / JCM 1222 / NCTC 11817 / S12)</name>
    <dbReference type="NCBI Taxonomy" id="391904"/>
    <lineage>
        <taxon>Bacteria</taxon>
        <taxon>Bacillati</taxon>
        <taxon>Actinomycetota</taxon>
        <taxon>Actinomycetes</taxon>
        <taxon>Bifidobacteriales</taxon>
        <taxon>Bifidobacteriaceae</taxon>
        <taxon>Bifidobacterium</taxon>
    </lineage>
</organism>